<organism evidence="1 2">
    <name type="scientific">Dictyobacter alpinus</name>
    <dbReference type="NCBI Taxonomy" id="2014873"/>
    <lineage>
        <taxon>Bacteria</taxon>
        <taxon>Bacillati</taxon>
        <taxon>Chloroflexota</taxon>
        <taxon>Ktedonobacteria</taxon>
        <taxon>Ktedonobacterales</taxon>
        <taxon>Dictyobacteraceae</taxon>
        <taxon>Dictyobacter</taxon>
    </lineage>
</organism>
<keyword evidence="2" id="KW-1185">Reference proteome</keyword>
<evidence type="ECO:0000313" key="2">
    <source>
        <dbReference type="Proteomes" id="UP000287171"/>
    </source>
</evidence>
<name>A0A402BIJ3_9CHLR</name>
<comment type="caution">
    <text evidence="1">The sequence shown here is derived from an EMBL/GenBank/DDBJ whole genome shotgun (WGS) entry which is preliminary data.</text>
</comment>
<gene>
    <name evidence="1" type="ORF">KDA_66980</name>
</gene>
<protein>
    <submittedName>
        <fullName evidence="1">Uncharacterized protein</fullName>
    </submittedName>
</protein>
<accession>A0A402BIJ3</accession>
<sequence length="50" mass="5439">MEQSAYSLKNESAEVFPCRIIRASGSGMLFLLNATEKGLMKGMRVAMDGV</sequence>
<proteinExistence type="predicted"/>
<reference evidence="2" key="1">
    <citation type="submission" date="2018-12" db="EMBL/GenBank/DDBJ databases">
        <title>Tengunoibacter tsumagoiensis gen. nov., sp. nov., Dictyobacter kobayashii sp. nov., D. alpinus sp. nov., and D. joshuensis sp. nov. and description of Dictyobacteraceae fam. nov. within the order Ktedonobacterales isolated from Tengu-no-mugimeshi.</title>
        <authorList>
            <person name="Wang C.M."/>
            <person name="Zheng Y."/>
            <person name="Sakai Y."/>
            <person name="Toyoda A."/>
            <person name="Minakuchi Y."/>
            <person name="Abe K."/>
            <person name="Yokota A."/>
            <person name="Yabe S."/>
        </authorList>
    </citation>
    <scope>NUCLEOTIDE SEQUENCE [LARGE SCALE GENOMIC DNA]</scope>
    <source>
        <strain evidence="2">Uno16</strain>
    </source>
</reference>
<dbReference type="AlphaFoldDB" id="A0A402BIJ3"/>
<dbReference type="EMBL" id="BIFT01000002">
    <property type="protein sequence ID" value="GCE31214.1"/>
    <property type="molecule type" value="Genomic_DNA"/>
</dbReference>
<dbReference type="Proteomes" id="UP000287171">
    <property type="component" value="Unassembled WGS sequence"/>
</dbReference>
<evidence type="ECO:0000313" key="1">
    <source>
        <dbReference type="EMBL" id="GCE31214.1"/>
    </source>
</evidence>